<accession>A0A1H8V3P2</accession>
<name>A0A1H8V3P2_9SPHI</name>
<evidence type="ECO:0000313" key="8">
    <source>
        <dbReference type="Proteomes" id="UP000198942"/>
    </source>
</evidence>
<dbReference type="PANTHER" id="PTHR30606:SF10">
    <property type="entry name" value="PHOSPHATIDYLINOSITOL MANNOSIDE ACYLTRANSFERASE"/>
    <property type="match status" value="1"/>
</dbReference>
<evidence type="ECO:0000256" key="6">
    <source>
        <dbReference type="ARBA" id="ARBA00023315"/>
    </source>
</evidence>
<protein>
    <submittedName>
        <fullName evidence="7">Predicted acyltransferase, LPLAT superfamily</fullName>
    </submittedName>
</protein>
<evidence type="ECO:0000256" key="2">
    <source>
        <dbReference type="ARBA" id="ARBA00022475"/>
    </source>
</evidence>
<dbReference type="STRING" id="551995.SAMN05192574_12225"/>
<evidence type="ECO:0000256" key="3">
    <source>
        <dbReference type="ARBA" id="ARBA00022519"/>
    </source>
</evidence>
<dbReference type="PANTHER" id="PTHR30606">
    <property type="entry name" value="LIPID A BIOSYNTHESIS LAUROYL ACYLTRANSFERASE"/>
    <property type="match status" value="1"/>
</dbReference>
<keyword evidence="3" id="KW-0997">Cell inner membrane</keyword>
<dbReference type="GO" id="GO:0005886">
    <property type="term" value="C:plasma membrane"/>
    <property type="evidence" value="ECO:0007669"/>
    <property type="project" value="UniProtKB-SubCell"/>
</dbReference>
<dbReference type="GO" id="GO:0009247">
    <property type="term" value="P:glycolipid biosynthetic process"/>
    <property type="evidence" value="ECO:0007669"/>
    <property type="project" value="UniProtKB-ARBA"/>
</dbReference>
<reference evidence="8" key="1">
    <citation type="submission" date="2016-10" db="EMBL/GenBank/DDBJ databases">
        <authorList>
            <person name="Varghese N."/>
            <person name="Submissions S."/>
        </authorList>
    </citation>
    <scope>NUCLEOTIDE SEQUENCE [LARGE SCALE GENOMIC DNA]</scope>
    <source>
        <strain evidence="8">Gh-48</strain>
    </source>
</reference>
<evidence type="ECO:0000256" key="5">
    <source>
        <dbReference type="ARBA" id="ARBA00023136"/>
    </source>
</evidence>
<dbReference type="AlphaFoldDB" id="A0A1H8V3P2"/>
<dbReference type="OrthoDB" id="9808633at2"/>
<gene>
    <name evidence="7" type="ORF">SAMN05192574_12225</name>
</gene>
<dbReference type="Pfam" id="PF03279">
    <property type="entry name" value="Lip_A_acyltrans"/>
    <property type="match status" value="1"/>
</dbReference>
<keyword evidence="2" id="KW-1003">Cell membrane</keyword>
<keyword evidence="4 7" id="KW-0808">Transferase</keyword>
<keyword evidence="8" id="KW-1185">Reference proteome</keyword>
<evidence type="ECO:0000256" key="4">
    <source>
        <dbReference type="ARBA" id="ARBA00022679"/>
    </source>
</evidence>
<evidence type="ECO:0000313" key="7">
    <source>
        <dbReference type="EMBL" id="SEP10112.1"/>
    </source>
</evidence>
<dbReference type="EMBL" id="FOCL01000022">
    <property type="protein sequence ID" value="SEP10112.1"/>
    <property type="molecule type" value="Genomic_DNA"/>
</dbReference>
<dbReference type="CDD" id="cd07984">
    <property type="entry name" value="LPLAT_LABLAT-like"/>
    <property type="match status" value="1"/>
</dbReference>
<evidence type="ECO:0000256" key="1">
    <source>
        <dbReference type="ARBA" id="ARBA00004533"/>
    </source>
</evidence>
<sequence>MPAWQGKSKGNTLGYRIFVSVLKTAGVRPAYFMLRFVALYYFLFSWQTSKGTYYYFHKRLGFGKVKSIFKLYRNYYLFGQSIIDKVVIMSGIPNKFTFNFDGIDNLRQIAAMNKGGLLLSSHIGSWEIAGELLDHINTRINIVMFDGEDKQIKQYMESVTGERKINIIVIKNDLSHIFQINAAFQNNELVCMHADRYIEGNKTITREFLGEDAKFPAGPFVMAEKFKVPVTFVYALKESALHYHFFASPIKDYSDLGRGKGMEQLADDFISSFENKVKTYPEQWYNYYNFWQ</sequence>
<keyword evidence="5" id="KW-0472">Membrane</keyword>
<dbReference type="RefSeq" id="WP_091222630.1">
    <property type="nucleotide sequence ID" value="NZ_FOCL01000022.1"/>
</dbReference>
<comment type="subcellular location">
    <subcellularLocation>
        <location evidence="1">Cell inner membrane</location>
    </subcellularLocation>
</comment>
<dbReference type="GO" id="GO:0016746">
    <property type="term" value="F:acyltransferase activity"/>
    <property type="evidence" value="ECO:0007669"/>
    <property type="project" value="UniProtKB-KW"/>
</dbReference>
<proteinExistence type="predicted"/>
<keyword evidence="6 7" id="KW-0012">Acyltransferase</keyword>
<organism evidence="7 8">
    <name type="scientific">Mucilaginibacter gossypiicola</name>
    <dbReference type="NCBI Taxonomy" id="551995"/>
    <lineage>
        <taxon>Bacteria</taxon>
        <taxon>Pseudomonadati</taxon>
        <taxon>Bacteroidota</taxon>
        <taxon>Sphingobacteriia</taxon>
        <taxon>Sphingobacteriales</taxon>
        <taxon>Sphingobacteriaceae</taxon>
        <taxon>Mucilaginibacter</taxon>
    </lineage>
</organism>
<dbReference type="InterPro" id="IPR004960">
    <property type="entry name" value="LipA_acyltrans"/>
</dbReference>
<dbReference type="Proteomes" id="UP000198942">
    <property type="component" value="Unassembled WGS sequence"/>
</dbReference>